<evidence type="ECO:0000313" key="5">
    <source>
        <dbReference type="Proteomes" id="UP000064967"/>
    </source>
</evidence>
<name>A0A0K1PTI3_9BACT</name>
<organism evidence="4 5">
    <name type="scientific">Labilithrix luteola</name>
    <dbReference type="NCBI Taxonomy" id="1391654"/>
    <lineage>
        <taxon>Bacteria</taxon>
        <taxon>Pseudomonadati</taxon>
        <taxon>Myxococcota</taxon>
        <taxon>Polyangia</taxon>
        <taxon>Polyangiales</taxon>
        <taxon>Labilitrichaceae</taxon>
        <taxon>Labilithrix</taxon>
    </lineage>
</organism>
<keyword evidence="3" id="KW-0732">Signal</keyword>
<keyword evidence="2" id="KW-0472">Membrane</keyword>
<dbReference type="Proteomes" id="UP000064967">
    <property type="component" value="Chromosome"/>
</dbReference>
<dbReference type="SUPFAM" id="SSF48452">
    <property type="entry name" value="TPR-like"/>
    <property type="match status" value="1"/>
</dbReference>
<dbReference type="KEGG" id="llu:AKJ09_03504"/>
<feature type="chain" id="PRO_5005466563" evidence="3">
    <location>
        <begin position="43"/>
        <end position="323"/>
    </location>
</feature>
<accession>A0A0K1PTI3</accession>
<keyword evidence="5" id="KW-1185">Reference proteome</keyword>
<dbReference type="InterPro" id="IPR011990">
    <property type="entry name" value="TPR-like_helical_dom_sf"/>
</dbReference>
<feature type="transmembrane region" description="Helical" evidence="2">
    <location>
        <begin position="271"/>
        <end position="289"/>
    </location>
</feature>
<feature type="region of interest" description="Disordered" evidence="1">
    <location>
        <begin position="155"/>
        <end position="192"/>
    </location>
</feature>
<dbReference type="Gene3D" id="1.25.40.10">
    <property type="entry name" value="Tetratricopeptide repeat domain"/>
    <property type="match status" value="1"/>
</dbReference>
<evidence type="ECO:0000313" key="4">
    <source>
        <dbReference type="EMBL" id="AKU96840.1"/>
    </source>
</evidence>
<sequence length="323" mass="34003">MTRPFPYDPRHLRNVMRARKLALGIGLSLGLGLGVASAPAHAQSGTAASSSYPSCTGRTISQSESDAAHTIYLAGRVQYDDSNWDAAIAQFREAYRRDCTKHELLVIISRAYESKGDKQEAINALQTYLERVPANSPDAPALRTRLENIKRQLAEENKKKEQAAAAAAASTPPPATTTTTTTTTPPPATERREHTVLPWIVVGVGGAAVVAGAVLLLAAPKMPPSCDESTGNCTYPPTVNSSNATQLQKDEFDQNRETAGRAVGMKQAGTITLIGGGVLVVGGLVWHFLEPTGSAETGATAKRPKITPAVSPTFAGVSLGGSF</sequence>
<proteinExistence type="predicted"/>
<evidence type="ECO:0000256" key="2">
    <source>
        <dbReference type="SAM" id="Phobius"/>
    </source>
</evidence>
<feature type="compositionally biased region" description="Low complexity" evidence="1">
    <location>
        <begin position="163"/>
        <end position="183"/>
    </location>
</feature>
<feature type="transmembrane region" description="Helical" evidence="2">
    <location>
        <begin position="196"/>
        <end position="219"/>
    </location>
</feature>
<evidence type="ECO:0000256" key="1">
    <source>
        <dbReference type="SAM" id="MobiDB-lite"/>
    </source>
</evidence>
<dbReference type="AlphaFoldDB" id="A0A0K1PTI3"/>
<dbReference type="EMBL" id="CP012333">
    <property type="protein sequence ID" value="AKU96840.1"/>
    <property type="molecule type" value="Genomic_DNA"/>
</dbReference>
<evidence type="ECO:0000256" key="3">
    <source>
        <dbReference type="SAM" id="SignalP"/>
    </source>
</evidence>
<gene>
    <name evidence="4" type="ORF">AKJ09_03504</name>
</gene>
<keyword evidence="2" id="KW-1133">Transmembrane helix</keyword>
<reference evidence="4 5" key="1">
    <citation type="submission" date="2015-08" db="EMBL/GenBank/DDBJ databases">
        <authorList>
            <person name="Babu N.S."/>
            <person name="Beckwith C.J."/>
            <person name="Beseler K.G."/>
            <person name="Brison A."/>
            <person name="Carone J.V."/>
            <person name="Caskin T.P."/>
            <person name="Diamond M."/>
            <person name="Durham M.E."/>
            <person name="Foxe J.M."/>
            <person name="Go M."/>
            <person name="Henderson B.A."/>
            <person name="Jones I.B."/>
            <person name="McGettigan J.A."/>
            <person name="Micheletti S.J."/>
            <person name="Nasrallah M.E."/>
            <person name="Ortiz D."/>
            <person name="Piller C.R."/>
            <person name="Privatt S.R."/>
            <person name="Schneider S.L."/>
            <person name="Sharp S."/>
            <person name="Smith T.C."/>
            <person name="Stanton J.D."/>
            <person name="Ullery H.E."/>
            <person name="Wilson R.J."/>
            <person name="Serrano M.G."/>
            <person name="Buck G."/>
            <person name="Lee V."/>
            <person name="Wang Y."/>
            <person name="Carvalho R."/>
            <person name="Voegtly L."/>
            <person name="Shi R."/>
            <person name="Duckworth R."/>
            <person name="Johnson A."/>
            <person name="Loviza R."/>
            <person name="Walstead R."/>
            <person name="Shah Z."/>
            <person name="Kiflezghi M."/>
            <person name="Wade K."/>
            <person name="Ball S.L."/>
            <person name="Bradley K.W."/>
            <person name="Asai D.J."/>
            <person name="Bowman C.A."/>
            <person name="Russell D.A."/>
            <person name="Pope W.H."/>
            <person name="Jacobs-Sera D."/>
            <person name="Hendrix R.W."/>
            <person name="Hatfull G.F."/>
        </authorList>
    </citation>
    <scope>NUCLEOTIDE SEQUENCE [LARGE SCALE GENOMIC DNA]</scope>
    <source>
        <strain evidence="4 5">DSM 27648</strain>
    </source>
</reference>
<protein>
    <submittedName>
        <fullName evidence="4">Uncharacterized protein</fullName>
    </submittedName>
</protein>
<keyword evidence="2" id="KW-0812">Transmembrane</keyword>
<dbReference type="STRING" id="1391654.AKJ09_03504"/>
<feature type="signal peptide" evidence="3">
    <location>
        <begin position="1"/>
        <end position="42"/>
    </location>
</feature>